<feature type="chain" id="PRO_5019881646" description="Dolichyl-diphosphooligosaccharide--protein glycosyltransferase subunit 1" evidence="11">
    <location>
        <begin position="24"/>
        <end position="605"/>
    </location>
</feature>
<feature type="signal peptide" evidence="11">
    <location>
        <begin position="1"/>
        <end position="23"/>
    </location>
</feature>
<protein>
    <recommendedName>
        <fullName evidence="5 11">Dolichyl-diphosphooligosaccharide--protein glycosyltransferase subunit 1</fullName>
    </recommendedName>
</protein>
<dbReference type="GO" id="GO:0018279">
    <property type="term" value="P:protein N-linked glycosylation via asparagine"/>
    <property type="evidence" value="ECO:0007669"/>
    <property type="project" value="TreeGrafter"/>
</dbReference>
<dbReference type="InterPro" id="IPR039491">
    <property type="entry name" value="REX1-B"/>
</dbReference>
<feature type="transmembrane region" description="Helical" evidence="11">
    <location>
        <begin position="438"/>
        <end position="457"/>
    </location>
</feature>
<comment type="subunit">
    <text evidence="11">Component of the oligosaccharyltransferase (OST) complex.</text>
</comment>
<keyword evidence="8 11" id="KW-0256">Endoplasmic reticulum</keyword>
<dbReference type="Pfam" id="PF14966">
    <property type="entry name" value="DNA_repr_REX1B"/>
    <property type="match status" value="1"/>
</dbReference>
<keyword evidence="10 11" id="KW-0472">Membrane</keyword>
<dbReference type="EMBL" id="GGNE01000201">
    <property type="protein sequence ID" value="MIC88742.1"/>
    <property type="molecule type" value="Transcribed_RNA"/>
</dbReference>
<reference evidence="12" key="1">
    <citation type="journal article" date="2018" name="Toxicon">
        <title>Venom-gland transcriptomics and venom proteomics of the giant Florida blue centipede, Scolopendra viridis.</title>
        <authorList>
            <person name="Ward M.J."/>
            <person name="Rokyta D.R."/>
        </authorList>
    </citation>
    <scope>NUCLEOTIDE SEQUENCE</scope>
    <source>
        <tissue evidence="12">Venom gland</tissue>
    </source>
</reference>
<dbReference type="PANTHER" id="PTHR21049:SF0">
    <property type="entry name" value="DOLICHYL-DIPHOSPHOOLIGOSACCHARIDE--PROTEIN GLYCOSYLTRANSFERASE SUBUNIT 1"/>
    <property type="match status" value="1"/>
</dbReference>
<dbReference type="GO" id="GO:0016740">
    <property type="term" value="F:transferase activity"/>
    <property type="evidence" value="ECO:0007669"/>
    <property type="project" value="UniProtKB-KW"/>
</dbReference>
<dbReference type="InterPro" id="IPR007676">
    <property type="entry name" value="Ribophorin_I"/>
</dbReference>
<evidence type="ECO:0000256" key="10">
    <source>
        <dbReference type="ARBA" id="ARBA00023136"/>
    </source>
</evidence>
<comment type="pathway">
    <text evidence="3 11">Protein modification; protein glycosylation.</text>
</comment>
<evidence type="ECO:0000256" key="5">
    <source>
        <dbReference type="ARBA" id="ARBA00017611"/>
    </source>
</evidence>
<accession>A0A4D5R992</accession>
<proteinExistence type="inferred from homology"/>
<keyword evidence="9 11" id="KW-1133">Transmembrane helix</keyword>
<evidence type="ECO:0000256" key="11">
    <source>
        <dbReference type="RuleBase" id="RU361143"/>
    </source>
</evidence>
<dbReference type="PANTHER" id="PTHR21049">
    <property type="entry name" value="RIBOPHORIN I"/>
    <property type="match status" value="1"/>
</dbReference>
<comment type="similarity">
    <text evidence="4 11">Belongs to the OST1 family.</text>
</comment>
<evidence type="ECO:0000256" key="1">
    <source>
        <dbReference type="ARBA" id="ARBA00002791"/>
    </source>
</evidence>
<name>A0A4D5R992_SCOVI</name>
<keyword evidence="12" id="KW-0808">Transferase</keyword>
<dbReference type="GO" id="GO:0008250">
    <property type="term" value="C:oligosaccharyltransferase complex"/>
    <property type="evidence" value="ECO:0007669"/>
    <property type="project" value="UniProtKB-UniRule"/>
</dbReference>
<evidence type="ECO:0000256" key="3">
    <source>
        <dbReference type="ARBA" id="ARBA00004922"/>
    </source>
</evidence>
<evidence type="ECO:0000256" key="2">
    <source>
        <dbReference type="ARBA" id="ARBA00004115"/>
    </source>
</evidence>
<evidence type="ECO:0000256" key="8">
    <source>
        <dbReference type="ARBA" id="ARBA00022824"/>
    </source>
</evidence>
<comment type="function">
    <text evidence="1 11">Subunit of the oligosaccharyl transferase (OST) complex that catalyzes the initial transfer of a defined glycan (Glc(3)Man(9)GlcNAc(2) in eukaryotes) from the lipid carrier dolichol-pyrophosphate to an asparagine residue within an Asn-X-Ser/Thr consensus motif in nascent polypeptide chains, the first step in protein N-glycosylation. N-glycosylation occurs cotranslationally and the complex associates with the Sec61 complex at the channel-forming translocon complex that mediates protein translocation across the endoplasmic reticulum (ER). All subunits are required for a maximal enzyme activity.</text>
</comment>
<dbReference type="UniPathway" id="UPA00378"/>
<comment type="subcellular location">
    <subcellularLocation>
        <location evidence="2 11">Endoplasmic reticulum membrane</location>
        <topology evidence="2 11">Single-pass type I membrane protein</topology>
    </subcellularLocation>
</comment>
<dbReference type="Pfam" id="PF04597">
    <property type="entry name" value="Ribophorin_I"/>
    <property type="match status" value="1"/>
</dbReference>
<dbReference type="AlphaFoldDB" id="A0A4D5R992"/>
<evidence type="ECO:0000256" key="9">
    <source>
        <dbReference type="ARBA" id="ARBA00022989"/>
    </source>
</evidence>
<organism evidence="12">
    <name type="scientific">Scolopendra viridis</name>
    <name type="common">Giant centipede</name>
    <dbReference type="NCBI Taxonomy" id="118503"/>
    <lineage>
        <taxon>Eukaryota</taxon>
        <taxon>Metazoa</taxon>
        <taxon>Ecdysozoa</taxon>
        <taxon>Arthropoda</taxon>
        <taxon>Myriapoda</taxon>
        <taxon>Chilopoda</taxon>
        <taxon>Pleurostigmophora</taxon>
        <taxon>Scolopendromorpha</taxon>
        <taxon>Scolopendridae</taxon>
        <taxon>Scolopendra</taxon>
    </lineage>
</organism>
<keyword evidence="7 11" id="KW-0732">Signal</keyword>
<evidence type="ECO:0000313" key="12">
    <source>
        <dbReference type="EMBL" id="MIC88742.1"/>
    </source>
</evidence>
<evidence type="ECO:0000256" key="7">
    <source>
        <dbReference type="ARBA" id="ARBA00022729"/>
    </source>
</evidence>
<evidence type="ECO:0000256" key="6">
    <source>
        <dbReference type="ARBA" id="ARBA00022692"/>
    </source>
</evidence>
<keyword evidence="6 11" id="KW-0812">Transmembrane</keyword>
<evidence type="ECO:0000256" key="4">
    <source>
        <dbReference type="ARBA" id="ARBA00008905"/>
    </source>
</evidence>
<sequence>MKMFRFALILLLLFICQSNFALSETINSEVVVRNVDRSIDLASQLVKINVKMSVENTGNSPIKSILYIIDPAVKDHLAYISASLIGSNSENARRLLQIVPTTVDNHKDKAFWRIDLRNPLANGKTLQLEIESIYSHHLVPYPSHITQAEKQYVLYHGNVYFYSPYTVFKQTTVVTLTSSTIESYTKVKPVSQSENVITYGPYERIQPFTLVELTVHYENNSPFLTVTNHERTVEVSHWGNIAVEESVDLRHTGAILKGPFSRYEYQRDQNGISSVKSFKTVLPAAATDVYYRDEIGNISTSNLRILDDAVEADLRPRFPLFGGWKTHYIIGYNLPSYEYLYNSGDDFVLKMRFIDHIYDDMIVEESVVKIILPEGATNIKLKTPYEVIREQDGLHFTYLDTTGRPVVIAKKKNLVESHIQEFELHYTYQKLFMLQEPLLVVLAFYLLFILVIIYVRLDFSITKDEASESKLKVASLCEQVQIHHERRTNIYQNYENAINQFKSSKDNSAFQATQKKLTSEHKNEGQQITEIINKLKLEASDLADKVSELQKVDRLFKEQIGIQITYAERLVAGKMKKEQYLDLEQGINKKKDEIAEKMENIINNL</sequence>